<comment type="similarity">
    <text evidence="2">Belongs to the membrane fusion protein (MFP) (TC 8.A.1) family.</text>
</comment>
<comment type="subcellular location">
    <subcellularLocation>
        <location evidence="1">Cell envelope</location>
    </subcellularLocation>
</comment>
<dbReference type="NCBIfam" id="TIGR01730">
    <property type="entry name" value="RND_mfp"/>
    <property type="match status" value="1"/>
</dbReference>
<keyword evidence="4" id="KW-0812">Transmembrane</keyword>
<dbReference type="InterPro" id="IPR058627">
    <property type="entry name" value="MdtA-like_C"/>
</dbReference>
<keyword evidence="4" id="KW-0472">Membrane</keyword>
<organism evidence="8 9">
    <name type="scientific">Novosphingobium organovorum</name>
    <dbReference type="NCBI Taxonomy" id="2930092"/>
    <lineage>
        <taxon>Bacteria</taxon>
        <taxon>Pseudomonadati</taxon>
        <taxon>Pseudomonadota</taxon>
        <taxon>Alphaproteobacteria</taxon>
        <taxon>Sphingomonadales</taxon>
        <taxon>Sphingomonadaceae</taxon>
        <taxon>Novosphingobium</taxon>
    </lineage>
</organism>
<dbReference type="InterPro" id="IPR058792">
    <property type="entry name" value="Beta-barrel_RND_2"/>
</dbReference>
<evidence type="ECO:0000259" key="6">
    <source>
        <dbReference type="Pfam" id="PF25954"/>
    </source>
</evidence>
<dbReference type="EMBL" id="JALHLF010000046">
    <property type="protein sequence ID" value="MCJ2183453.1"/>
    <property type="molecule type" value="Genomic_DNA"/>
</dbReference>
<evidence type="ECO:0000259" key="5">
    <source>
        <dbReference type="Pfam" id="PF25917"/>
    </source>
</evidence>
<evidence type="ECO:0000313" key="8">
    <source>
        <dbReference type="EMBL" id="MCJ2183453.1"/>
    </source>
</evidence>
<sequence length="402" mass="41376">MLETEIPETTGPSSRTLKRVGIGAAVVAIALVAYGVTTRIHATDELESVAQSAAIPKVAVVLPSQSASGGDGLVLPGNVQAYNSAAIYARTNGYVRKWLADIGDHVNAGQTLAVLDAPDLDQQLAQAKADYQTALANQKLAASTSRRWQAMLAQDAVSQQEADEKAGDLAAKTALTNAALASVRELQARHDFTRLAAPFSGTVTSRSAQIGALVVAGTATAQPLFTVSDVHHMRIYVRVPQVYSSQVHTGMKATLDVPEYPGRDFDATMVRSANAVDAQSGSVLVELQADNPDGALKPGAYAHVRFDVGNGGLSGLRLPGSAILYGANGPAVAIVGANGTVKLTPVTIARDEGKTVLLSTGVRAGDKVIDSPPDSIASGDKVDVVAKAAGDAKNAKGGKPNG</sequence>
<dbReference type="Gene3D" id="2.40.420.20">
    <property type="match status" value="1"/>
</dbReference>
<keyword evidence="4" id="KW-1133">Transmembrane helix</keyword>
<dbReference type="RefSeq" id="WP_244021273.1">
    <property type="nucleotide sequence ID" value="NZ_JALHLF010000046.1"/>
</dbReference>
<dbReference type="Pfam" id="PF25967">
    <property type="entry name" value="RND-MFP_C"/>
    <property type="match status" value="1"/>
</dbReference>
<accession>A0ABT0BF22</accession>
<keyword evidence="9" id="KW-1185">Reference proteome</keyword>
<dbReference type="InterPro" id="IPR006143">
    <property type="entry name" value="RND_pump_MFP"/>
</dbReference>
<name>A0ABT0BF22_9SPHN</name>
<dbReference type="Gene3D" id="1.10.287.470">
    <property type="entry name" value="Helix hairpin bin"/>
    <property type="match status" value="1"/>
</dbReference>
<protein>
    <submittedName>
        <fullName evidence="8">Efflux RND transporter periplasmic adaptor subunit</fullName>
    </submittedName>
</protein>
<evidence type="ECO:0000256" key="2">
    <source>
        <dbReference type="ARBA" id="ARBA00009477"/>
    </source>
</evidence>
<dbReference type="Gene3D" id="2.40.30.170">
    <property type="match status" value="1"/>
</dbReference>
<keyword evidence="3" id="KW-0813">Transport</keyword>
<evidence type="ECO:0000313" key="9">
    <source>
        <dbReference type="Proteomes" id="UP001162881"/>
    </source>
</evidence>
<dbReference type="Gene3D" id="2.40.50.100">
    <property type="match status" value="1"/>
</dbReference>
<dbReference type="PANTHER" id="PTHR30469:SF37">
    <property type="entry name" value="RAGD PROTEIN"/>
    <property type="match status" value="1"/>
</dbReference>
<dbReference type="SUPFAM" id="SSF111369">
    <property type="entry name" value="HlyD-like secretion proteins"/>
    <property type="match status" value="1"/>
</dbReference>
<dbReference type="Pfam" id="PF25954">
    <property type="entry name" value="Beta-barrel_RND_2"/>
    <property type="match status" value="1"/>
</dbReference>
<feature type="domain" description="Multidrug resistance protein MdtA-like C-terminal permuted SH3" evidence="7">
    <location>
        <begin position="319"/>
        <end position="369"/>
    </location>
</feature>
<evidence type="ECO:0000256" key="4">
    <source>
        <dbReference type="SAM" id="Phobius"/>
    </source>
</evidence>
<comment type="caution">
    <text evidence="8">The sequence shown here is derived from an EMBL/GenBank/DDBJ whole genome shotgun (WGS) entry which is preliminary data.</text>
</comment>
<dbReference type="Pfam" id="PF25917">
    <property type="entry name" value="BSH_RND"/>
    <property type="match status" value="1"/>
</dbReference>
<dbReference type="PANTHER" id="PTHR30469">
    <property type="entry name" value="MULTIDRUG RESISTANCE PROTEIN MDTA"/>
    <property type="match status" value="1"/>
</dbReference>
<feature type="domain" description="Multidrug resistance protein MdtA-like barrel-sandwich hybrid" evidence="5">
    <location>
        <begin position="84"/>
        <end position="221"/>
    </location>
</feature>
<reference evidence="8" key="1">
    <citation type="submission" date="2022-03" db="EMBL/GenBank/DDBJ databases">
        <title>Identification of a novel bacterium isolated from mangrove sediments.</title>
        <authorList>
            <person name="Pan X."/>
        </authorList>
    </citation>
    <scope>NUCLEOTIDE SEQUENCE</scope>
    <source>
        <strain evidence="8">B1949</strain>
    </source>
</reference>
<evidence type="ECO:0000259" key="7">
    <source>
        <dbReference type="Pfam" id="PF25967"/>
    </source>
</evidence>
<dbReference type="Proteomes" id="UP001162881">
    <property type="component" value="Unassembled WGS sequence"/>
</dbReference>
<feature type="transmembrane region" description="Helical" evidence="4">
    <location>
        <begin position="20"/>
        <end position="37"/>
    </location>
</feature>
<dbReference type="InterPro" id="IPR058625">
    <property type="entry name" value="MdtA-like_BSH"/>
</dbReference>
<evidence type="ECO:0000256" key="1">
    <source>
        <dbReference type="ARBA" id="ARBA00004196"/>
    </source>
</evidence>
<evidence type="ECO:0000256" key="3">
    <source>
        <dbReference type="ARBA" id="ARBA00022448"/>
    </source>
</evidence>
<feature type="domain" description="CusB-like beta-barrel" evidence="6">
    <location>
        <begin position="237"/>
        <end position="306"/>
    </location>
</feature>
<proteinExistence type="inferred from homology"/>
<gene>
    <name evidence="8" type="ORF">MTR62_12240</name>
</gene>